<dbReference type="Pfam" id="PF21113">
    <property type="entry name" value="LarA_C"/>
    <property type="match status" value="1"/>
</dbReference>
<dbReference type="InterPro" id="IPR043166">
    <property type="entry name" value="LarA-like_C"/>
</dbReference>
<dbReference type="SUPFAM" id="SSF53335">
    <property type="entry name" value="S-adenosyl-L-methionine-dependent methyltransferases"/>
    <property type="match status" value="1"/>
</dbReference>
<evidence type="ECO:0000313" key="3">
    <source>
        <dbReference type="EMBL" id="KAJ4456339.1"/>
    </source>
</evidence>
<organism evidence="3 4">
    <name type="scientific">Paratrimastix pyriformis</name>
    <dbReference type="NCBI Taxonomy" id="342808"/>
    <lineage>
        <taxon>Eukaryota</taxon>
        <taxon>Metamonada</taxon>
        <taxon>Preaxostyla</taxon>
        <taxon>Paratrimastigidae</taxon>
        <taxon>Paratrimastix</taxon>
    </lineage>
</organism>
<name>A0ABQ8UAL0_9EUKA</name>
<sequence>MAETKHVTIAYGKNGLALTVPSHYDVLHSRPAPGLADEAAAIRAALNSPVGCCALRGMVRPSDRVVVTHTDITRATPNNRLLPVILAELEAAGVPRDHITLLNALGTHRAQSNEELRAMLGDGIMDGGYHLVQHDAFAAEALWTLPAADGTGDFTTSAGHKVRVNRTLAEADVRYAYHGVMPGLCGFESVMDNHGAANIGHPRATWGVLKGNPLWEEMSETATRLTQVQAAPAPAQGSTGQLPKTFLVNVTINAARQMTGIFAGEPLAAHKMGVDFVRAHAMVPVDRPYDVVITTNSGYPLDQNLYQSVKGISAARKVVRRGGAIVMVTGCNDGLPSHGGYAAFLREAGSPAKVLEMIAQPGFHRHDQWTVQVQANVLQHCDVHIQSEGLTAEQHAAPRIALAIREALFIPVEPFAQGVQTPECLLALEQRYGPRVCIIPEGPESVGYLPEQ</sequence>
<dbReference type="Pfam" id="PF09861">
    <property type="entry name" value="Lar_N"/>
    <property type="match status" value="1"/>
</dbReference>
<dbReference type="InterPro" id="IPR029063">
    <property type="entry name" value="SAM-dependent_MTases_sf"/>
</dbReference>
<protein>
    <submittedName>
        <fullName evidence="3">Nickel-dependent lactate racemase</fullName>
    </submittedName>
</protein>
<reference evidence="3" key="1">
    <citation type="journal article" date="2022" name="bioRxiv">
        <title>Genomics of Preaxostyla Flagellates Illuminates Evolutionary Transitions and the Path Towards Mitochondrial Loss.</title>
        <authorList>
            <person name="Novak L.V.F."/>
            <person name="Treitli S.C."/>
            <person name="Pyrih J."/>
            <person name="Halakuc P."/>
            <person name="Pipaliya S.V."/>
            <person name="Vacek V."/>
            <person name="Brzon O."/>
            <person name="Soukal P."/>
            <person name="Eme L."/>
            <person name="Dacks J.B."/>
            <person name="Karnkowska A."/>
            <person name="Elias M."/>
            <person name="Hampl V."/>
        </authorList>
    </citation>
    <scope>NUCLEOTIDE SEQUENCE</scope>
    <source>
        <strain evidence="3">RCP-MX</strain>
    </source>
</reference>
<dbReference type="InterPro" id="IPR048068">
    <property type="entry name" value="LarA-like"/>
</dbReference>
<evidence type="ECO:0000313" key="4">
    <source>
        <dbReference type="Proteomes" id="UP001141327"/>
    </source>
</evidence>
<dbReference type="Gene3D" id="3.40.50.11440">
    <property type="match status" value="1"/>
</dbReference>
<feature type="domain" description="Lactate racemase C-terminal" evidence="2">
    <location>
        <begin position="288"/>
        <end position="390"/>
    </location>
</feature>
<dbReference type="InterPro" id="IPR048520">
    <property type="entry name" value="LarA_C"/>
</dbReference>
<dbReference type="PANTHER" id="PTHR33171">
    <property type="entry name" value="LAR_N DOMAIN-CONTAINING PROTEIN"/>
    <property type="match status" value="1"/>
</dbReference>
<evidence type="ECO:0000259" key="1">
    <source>
        <dbReference type="Pfam" id="PF09861"/>
    </source>
</evidence>
<accession>A0ABQ8UAL0</accession>
<proteinExistence type="predicted"/>
<comment type="caution">
    <text evidence="3">The sequence shown here is derived from an EMBL/GenBank/DDBJ whole genome shotgun (WGS) entry which is preliminary data.</text>
</comment>
<gene>
    <name evidence="3" type="ORF">PAPYR_8454</name>
</gene>
<keyword evidence="4" id="KW-1185">Reference proteome</keyword>
<feature type="domain" description="LarA-like N-terminal" evidence="1">
    <location>
        <begin position="11"/>
        <end position="207"/>
    </location>
</feature>
<dbReference type="Proteomes" id="UP001141327">
    <property type="component" value="Unassembled WGS sequence"/>
</dbReference>
<dbReference type="Gene3D" id="3.90.226.30">
    <property type="match status" value="1"/>
</dbReference>
<evidence type="ECO:0000259" key="2">
    <source>
        <dbReference type="Pfam" id="PF21113"/>
    </source>
</evidence>
<dbReference type="PANTHER" id="PTHR33171:SF17">
    <property type="entry name" value="LARA-LIKE N-TERMINAL DOMAIN-CONTAINING PROTEIN"/>
    <property type="match status" value="1"/>
</dbReference>
<dbReference type="InterPro" id="IPR018657">
    <property type="entry name" value="LarA-like_N"/>
</dbReference>
<dbReference type="EMBL" id="JAPMOS010000073">
    <property type="protein sequence ID" value="KAJ4456339.1"/>
    <property type="molecule type" value="Genomic_DNA"/>
</dbReference>